<evidence type="ECO:0000313" key="3">
    <source>
        <dbReference type="Proteomes" id="UP001604336"/>
    </source>
</evidence>
<dbReference type="Pfam" id="PF26130">
    <property type="entry name" value="PB1-like"/>
    <property type="match status" value="1"/>
</dbReference>
<proteinExistence type="predicted"/>
<evidence type="ECO:0000259" key="1">
    <source>
        <dbReference type="Pfam" id="PF26130"/>
    </source>
</evidence>
<gene>
    <name evidence="2" type="ORF">Adt_24589</name>
</gene>
<accession>A0ABD1SE73</accession>
<feature type="domain" description="PB1-like" evidence="1">
    <location>
        <begin position="27"/>
        <end position="122"/>
    </location>
</feature>
<protein>
    <recommendedName>
        <fullName evidence="1">PB1-like domain-containing protein</fullName>
    </recommendedName>
</protein>
<dbReference type="InterPro" id="IPR058594">
    <property type="entry name" value="PB1-like_dom_pln"/>
</dbReference>
<organism evidence="2 3">
    <name type="scientific">Abeliophyllum distichum</name>
    <dbReference type="NCBI Taxonomy" id="126358"/>
    <lineage>
        <taxon>Eukaryota</taxon>
        <taxon>Viridiplantae</taxon>
        <taxon>Streptophyta</taxon>
        <taxon>Embryophyta</taxon>
        <taxon>Tracheophyta</taxon>
        <taxon>Spermatophyta</taxon>
        <taxon>Magnoliopsida</taxon>
        <taxon>eudicotyledons</taxon>
        <taxon>Gunneridae</taxon>
        <taxon>Pentapetalae</taxon>
        <taxon>asterids</taxon>
        <taxon>lamiids</taxon>
        <taxon>Lamiales</taxon>
        <taxon>Oleaceae</taxon>
        <taxon>Forsythieae</taxon>
        <taxon>Abeliophyllum</taxon>
    </lineage>
</organism>
<keyword evidence="3" id="KW-1185">Reference proteome</keyword>
<name>A0ABD1SE73_9LAMI</name>
<evidence type="ECO:0000313" key="2">
    <source>
        <dbReference type="EMBL" id="KAL2499039.1"/>
    </source>
</evidence>
<comment type="caution">
    <text evidence="2">The sequence shown here is derived from an EMBL/GenBank/DDBJ whole genome shotgun (WGS) entry which is preliminary data.</text>
</comment>
<dbReference type="Proteomes" id="UP001604336">
    <property type="component" value="Unassembled WGS sequence"/>
</dbReference>
<dbReference type="AlphaFoldDB" id="A0ABD1SE73"/>
<reference evidence="3" key="1">
    <citation type="submission" date="2024-07" db="EMBL/GenBank/DDBJ databases">
        <title>Two chromosome-level genome assemblies of Korean endemic species Abeliophyllum distichum and Forsythia ovata (Oleaceae).</title>
        <authorList>
            <person name="Jang H."/>
        </authorList>
    </citation>
    <scope>NUCLEOTIDE SEQUENCE [LARGE SCALE GENOMIC DNA]</scope>
</reference>
<sequence length="129" mass="15067">MEANETPRTRFGLYHEQAPLYGKESPYFTVKIHHGGILFTKPNNLVYEHGDVDYIDYVYSSSLNRHLLYKLVEGVGLDLPIGFLYNKQKLSLLEGLFRIRRNIDIAMLLKYRNRATEVDIYLVPLFTNL</sequence>
<dbReference type="EMBL" id="JBFOLK010000007">
    <property type="protein sequence ID" value="KAL2499039.1"/>
    <property type="molecule type" value="Genomic_DNA"/>
</dbReference>